<dbReference type="EMBL" id="CP001032">
    <property type="protein sequence ID" value="ACB77272.1"/>
    <property type="molecule type" value="Genomic_DNA"/>
</dbReference>
<dbReference type="HOGENOM" id="CLU_120900_1_0_0"/>
<dbReference type="OrthoDB" id="117525at2"/>
<name>B1ZZT6_OPITP</name>
<keyword evidence="3" id="KW-1185">Reference proteome</keyword>
<dbReference type="eggNOG" id="COG2318">
    <property type="taxonomic scope" value="Bacteria"/>
</dbReference>
<evidence type="ECO:0000313" key="3">
    <source>
        <dbReference type="Proteomes" id="UP000007013"/>
    </source>
</evidence>
<dbReference type="AlphaFoldDB" id="B1ZZT6"/>
<evidence type="ECO:0000259" key="1">
    <source>
        <dbReference type="Pfam" id="PF12867"/>
    </source>
</evidence>
<gene>
    <name evidence="2" type="ordered locus">Oter_3998</name>
</gene>
<feature type="domain" description="DinB-like" evidence="1">
    <location>
        <begin position="50"/>
        <end position="177"/>
    </location>
</feature>
<dbReference type="InterPro" id="IPR034660">
    <property type="entry name" value="DinB/YfiT-like"/>
</dbReference>
<sequence>MEISAFRPCSLSARRLWWTALLLVAAPLSGAEMSSSPLAKSMEQELNILEHDLVPLAEAMPPALYDFAPTSGEFKDVRTFGQQVMHVATNIYGAAGTVLGEKPPAAMGDGNNGPQELKTKEQILGYLRGSMDYARRAMASLTVANAMDEVDPGWGKHSRLFMANVVLWHSFDHYGQMVIYARLNGIVPPASRPKK</sequence>
<protein>
    <recommendedName>
        <fullName evidence="1">DinB-like domain-containing protein</fullName>
    </recommendedName>
</protein>
<dbReference type="KEGG" id="ote:Oter_3998"/>
<dbReference type="RefSeq" id="WP_012376800.1">
    <property type="nucleotide sequence ID" value="NC_010571.1"/>
</dbReference>
<reference evidence="2 3" key="1">
    <citation type="journal article" date="2011" name="J. Bacteriol.">
        <title>Genome sequence of the verrucomicrobium Opitutus terrae PB90-1, an abundant inhabitant of rice paddy soil ecosystems.</title>
        <authorList>
            <person name="van Passel M.W."/>
            <person name="Kant R."/>
            <person name="Palva A."/>
            <person name="Copeland A."/>
            <person name="Lucas S."/>
            <person name="Lapidus A."/>
            <person name="Glavina del Rio T."/>
            <person name="Pitluck S."/>
            <person name="Goltsman E."/>
            <person name="Clum A."/>
            <person name="Sun H."/>
            <person name="Schmutz J."/>
            <person name="Larimer F.W."/>
            <person name="Land M.L."/>
            <person name="Hauser L."/>
            <person name="Kyrpides N."/>
            <person name="Mikhailova N."/>
            <person name="Richardson P.P."/>
            <person name="Janssen P.H."/>
            <person name="de Vos W.M."/>
            <person name="Smidt H."/>
        </authorList>
    </citation>
    <scope>NUCLEOTIDE SEQUENCE [LARGE SCALE GENOMIC DNA]</scope>
    <source>
        <strain evidence="3">DSM 11246 / JCM 15787 / PB90-1</strain>
    </source>
</reference>
<dbReference type="SUPFAM" id="SSF109854">
    <property type="entry name" value="DinB/YfiT-like putative metalloenzymes"/>
    <property type="match status" value="1"/>
</dbReference>
<evidence type="ECO:0000313" key="2">
    <source>
        <dbReference type="EMBL" id="ACB77272.1"/>
    </source>
</evidence>
<dbReference type="InterPro" id="IPR024775">
    <property type="entry name" value="DinB-like"/>
</dbReference>
<dbReference type="STRING" id="452637.Oter_3998"/>
<dbReference type="Pfam" id="PF12867">
    <property type="entry name" value="DinB_2"/>
    <property type="match status" value="1"/>
</dbReference>
<proteinExistence type="predicted"/>
<accession>B1ZZT6</accession>
<dbReference type="Proteomes" id="UP000007013">
    <property type="component" value="Chromosome"/>
</dbReference>
<dbReference type="Gene3D" id="1.20.120.450">
    <property type="entry name" value="dinb family like domain"/>
    <property type="match status" value="1"/>
</dbReference>
<organism evidence="2 3">
    <name type="scientific">Opitutus terrae (strain DSM 11246 / JCM 15787 / PB90-1)</name>
    <dbReference type="NCBI Taxonomy" id="452637"/>
    <lineage>
        <taxon>Bacteria</taxon>
        <taxon>Pseudomonadati</taxon>
        <taxon>Verrucomicrobiota</taxon>
        <taxon>Opitutia</taxon>
        <taxon>Opitutales</taxon>
        <taxon>Opitutaceae</taxon>
        <taxon>Opitutus</taxon>
    </lineage>
</organism>